<name>A0A3E5GPG0_9BACE</name>
<dbReference type="Proteomes" id="UP001060104">
    <property type="component" value="Chromosome"/>
</dbReference>
<dbReference type="GeneID" id="69588943"/>
<protein>
    <submittedName>
        <fullName evidence="3">SGNH/GDSL hydrolase family protein</fullName>
    </submittedName>
</protein>
<feature type="chain" id="PRO_5044593321" evidence="1">
    <location>
        <begin position="21"/>
        <end position="230"/>
    </location>
</feature>
<dbReference type="CDD" id="cd00229">
    <property type="entry name" value="SGNH_hydrolase"/>
    <property type="match status" value="1"/>
</dbReference>
<keyword evidence="1" id="KW-0732">Signal</keyword>
<keyword evidence="6" id="KW-1185">Reference proteome</keyword>
<evidence type="ECO:0000313" key="6">
    <source>
        <dbReference type="Proteomes" id="UP001060104"/>
    </source>
</evidence>
<sequence>MRKSCVFLLIITLCSSLSFAQSKKSVSILGDSYSTFEGYLQPDTNSIWYYTIPRHKTDVVSVRQTWWHQFIKENDYRLCVNNSFSGATICNTGYRQADYSDRSFITRMDELGCPDVIFIFGATNDCWAGAPLGEYKYGGWTKEDLYRFRPAMAYMLNHMIDRYPNVEIYFLLNSGLKEEFNESVRATCKHYGIDCIELHDIDKQSGHPSVKGMEQICDQIENFILKKDKE</sequence>
<dbReference type="RefSeq" id="WP_010536745.1">
    <property type="nucleotide sequence ID" value="NZ_CABMFH010000001.1"/>
</dbReference>
<dbReference type="InterPro" id="IPR036514">
    <property type="entry name" value="SGNH_hydro_sf"/>
</dbReference>
<dbReference type="Proteomes" id="UP001204548">
    <property type="component" value="Unassembled WGS sequence"/>
</dbReference>
<dbReference type="Gene3D" id="3.40.50.1110">
    <property type="entry name" value="SGNH hydrolase"/>
    <property type="match status" value="1"/>
</dbReference>
<dbReference type="Pfam" id="PF16255">
    <property type="entry name" value="Lipase_GDSL_lke"/>
    <property type="match status" value="1"/>
</dbReference>
<proteinExistence type="predicted"/>
<accession>A0A174EYP1</accession>
<gene>
    <name evidence="2" type="ORF">ERS852461_00266</name>
    <name evidence="3" type="ORF">NXW97_08890</name>
    <name evidence="4" type="ORF">NXY30_10280</name>
</gene>
<organism evidence="2 5">
    <name type="scientific">Bacteroides faecis</name>
    <dbReference type="NCBI Taxonomy" id="674529"/>
    <lineage>
        <taxon>Bacteria</taxon>
        <taxon>Pseudomonadati</taxon>
        <taxon>Bacteroidota</taxon>
        <taxon>Bacteroidia</taxon>
        <taxon>Bacteroidales</taxon>
        <taxon>Bacteroidaceae</taxon>
        <taxon>Bacteroides</taxon>
    </lineage>
</organism>
<dbReference type="InterPro" id="IPR032588">
    <property type="entry name" value="Lipase_GDSL_lke"/>
</dbReference>
<evidence type="ECO:0000256" key="1">
    <source>
        <dbReference type="SAM" id="SignalP"/>
    </source>
</evidence>
<dbReference type="EMBL" id="CP103141">
    <property type="protein sequence ID" value="UVQ76724.1"/>
    <property type="molecule type" value="Genomic_DNA"/>
</dbReference>
<dbReference type="AlphaFoldDB" id="A0A3E5GPG0"/>
<accession>A0A3E5GPG0</accession>
<dbReference type="Proteomes" id="UP000095606">
    <property type="component" value="Unassembled WGS sequence"/>
</dbReference>
<feature type="signal peptide" evidence="1">
    <location>
        <begin position="1"/>
        <end position="20"/>
    </location>
</feature>
<evidence type="ECO:0000313" key="2">
    <source>
        <dbReference type="EMBL" id="CUO43103.1"/>
    </source>
</evidence>
<evidence type="ECO:0000313" key="5">
    <source>
        <dbReference type="Proteomes" id="UP000095606"/>
    </source>
</evidence>
<evidence type="ECO:0000313" key="4">
    <source>
        <dbReference type="EMBL" id="UVQ76724.1"/>
    </source>
</evidence>
<reference evidence="3" key="2">
    <citation type="submission" date="2022-08" db="EMBL/GenBank/DDBJ databases">
        <title>Genome Sequencing of Bacteroides fragilis Group Isolates with Nanopore Technology.</title>
        <authorList>
            <person name="Tisza M.J."/>
            <person name="Smith D."/>
            <person name="Dekker J.P."/>
        </authorList>
    </citation>
    <scope>NUCLEOTIDE SEQUENCE</scope>
    <source>
        <strain evidence="3">BFG-351</strain>
        <strain evidence="4">BFG-527</strain>
    </source>
</reference>
<dbReference type="SUPFAM" id="SSF52266">
    <property type="entry name" value="SGNH hydrolase"/>
    <property type="match status" value="1"/>
</dbReference>
<evidence type="ECO:0000313" key="3">
    <source>
        <dbReference type="EMBL" id="MCS2792120.1"/>
    </source>
</evidence>
<dbReference type="EMBL" id="JANUTS010000001">
    <property type="protein sequence ID" value="MCS2792120.1"/>
    <property type="molecule type" value="Genomic_DNA"/>
</dbReference>
<reference evidence="2 5" key="1">
    <citation type="submission" date="2015-09" db="EMBL/GenBank/DDBJ databases">
        <authorList>
            <consortium name="Pathogen Informatics"/>
        </authorList>
    </citation>
    <scope>NUCLEOTIDE SEQUENCE [LARGE SCALE GENOMIC DNA]</scope>
    <source>
        <strain evidence="2 5">2789STDY5834846</strain>
    </source>
</reference>
<dbReference type="GO" id="GO:0016788">
    <property type="term" value="F:hydrolase activity, acting on ester bonds"/>
    <property type="evidence" value="ECO:0007669"/>
    <property type="project" value="UniProtKB-ARBA"/>
</dbReference>
<dbReference type="EMBL" id="CZAE01000001">
    <property type="protein sequence ID" value="CUO43103.1"/>
    <property type="molecule type" value="Genomic_DNA"/>
</dbReference>
<keyword evidence="3" id="KW-0378">Hydrolase</keyword>